<gene>
    <name evidence="4" type="ORF">RSSL_00159</name>
</gene>
<dbReference type="CDD" id="cd04301">
    <property type="entry name" value="NAT_SF"/>
    <property type="match status" value="1"/>
</dbReference>
<reference evidence="4 5" key="1">
    <citation type="journal article" date="2012" name="J. Bacteriol.">
        <title>Genome Sequence of the Lantibiotic Bacteriocin Producer Streptococcus salivarius Strain K12.</title>
        <authorList>
            <person name="Barretto C."/>
            <person name="Alvarez-Martin P."/>
            <person name="Foata F."/>
            <person name="Renault P."/>
            <person name="Berger B."/>
        </authorList>
    </citation>
    <scope>NUCLEOTIDE SEQUENCE [LARGE SCALE GENOMIC DNA]</scope>
    <source>
        <strain evidence="4 5">K12</strain>
    </source>
</reference>
<dbReference type="PROSITE" id="PS51186">
    <property type="entry name" value="GNAT"/>
    <property type="match status" value="1"/>
</dbReference>
<dbReference type="Gene3D" id="3.40.630.30">
    <property type="match status" value="1"/>
</dbReference>
<dbReference type="InterPro" id="IPR000182">
    <property type="entry name" value="GNAT_dom"/>
</dbReference>
<dbReference type="AlphaFoldDB" id="J7TRN2"/>
<dbReference type="PATRIC" id="fig|1200793.3.peg.933"/>
<feature type="domain" description="N-acetyltransferase" evidence="3">
    <location>
        <begin position="4"/>
        <end position="161"/>
    </location>
</feature>
<evidence type="ECO:0000313" key="5">
    <source>
        <dbReference type="Proteomes" id="UP000006983"/>
    </source>
</evidence>
<dbReference type="InterPro" id="IPR050832">
    <property type="entry name" value="Bact_Acetyltransf"/>
</dbReference>
<evidence type="ECO:0000256" key="2">
    <source>
        <dbReference type="ARBA" id="ARBA00023315"/>
    </source>
</evidence>
<dbReference type="PANTHER" id="PTHR43877">
    <property type="entry name" value="AMINOALKYLPHOSPHONATE N-ACETYLTRANSFERASE-RELATED-RELATED"/>
    <property type="match status" value="1"/>
</dbReference>
<dbReference type="Pfam" id="PF00583">
    <property type="entry name" value="Acetyltransf_1"/>
    <property type="match status" value="1"/>
</dbReference>
<evidence type="ECO:0000256" key="1">
    <source>
        <dbReference type="ARBA" id="ARBA00022679"/>
    </source>
</evidence>
<sequence length="161" mass="18752">MEVIMIRLAKFEDIPRLQELLEQILIVHHQARPDVFKSKGSKFTDAELEAVINDSKKPVFVYEDDEGRILGHLFLMIKEETENDGPQKAVKTLFIDDLCVDKEARGQKLGEKLYQFALDYAKELGCYNLTLHVWNDNAGALRFYERLGMRPRYTEMETILK</sequence>
<accession>J7TRN2</accession>
<dbReference type="InterPro" id="IPR016181">
    <property type="entry name" value="Acyl_CoA_acyltransferase"/>
</dbReference>
<dbReference type="SUPFAM" id="SSF55729">
    <property type="entry name" value="Acyl-CoA N-acyltransferases (Nat)"/>
    <property type="match status" value="1"/>
</dbReference>
<dbReference type="PANTHER" id="PTHR43877:SF1">
    <property type="entry name" value="ACETYLTRANSFERASE"/>
    <property type="match status" value="1"/>
</dbReference>
<dbReference type="EC" id="2.3.1.-" evidence="4"/>
<dbReference type="Proteomes" id="UP000006983">
    <property type="component" value="Unassembled WGS sequence"/>
</dbReference>
<evidence type="ECO:0000259" key="3">
    <source>
        <dbReference type="PROSITE" id="PS51186"/>
    </source>
</evidence>
<dbReference type="GO" id="GO:0016747">
    <property type="term" value="F:acyltransferase activity, transferring groups other than amino-acyl groups"/>
    <property type="evidence" value="ECO:0007669"/>
    <property type="project" value="InterPro"/>
</dbReference>
<keyword evidence="1 4" id="KW-0808">Transferase</keyword>
<proteinExistence type="predicted"/>
<organism evidence="4 5">
    <name type="scientific">Streptococcus salivarius K12</name>
    <dbReference type="NCBI Taxonomy" id="1200793"/>
    <lineage>
        <taxon>Bacteria</taxon>
        <taxon>Bacillati</taxon>
        <taxon>Bacillota</taxon>
        <taxon>Bacilli</taxon>
        <taxon>Lactobacillales</taxon>
        <taxon>Streptococcaceae</taxon>
        <taxon>Streptococcus</taxon>
    </lineage>
</organism>
<protein>
    <submittedName>
        <fullName evidence="4">Acetyltransferase</fullName>
        <ecNumber evidence="4">2.3.1.-</ecNumber>
    </submittedName>
</protein>
<comment type="caution">
    <text evidence="4">The sequence shown here is derived from an EMBL/GenBank/DDBJ whole genome shotgun (WGS) entry which is preliminary data.</text>
</comment>
<dbReference type="EMBL" id="ALIF01000001">
    <property type="protein sequence ID" value="EJO17049.1"/>
    <property type="molecule type" value="Genomic_DNA"/>
</dbReference>
<keyword evidence="2 4" id="KW-0012">Acyltransferase</keyword>
<name>J7TRN2_STRSL</name>
<evidence type="ECO:0000313" key="4">
    <source>
        <dbReference type="EMBL" id="EJO17049.1"/>
    </source>
</evidence>
<keyword evidence="5" id="KW-1185">Reference proteome</keyword>